<gene>
    <name evidence="1" type="ORF">L3X38_041018</name>
</gene>
<dbReference type="AlphaFoldDB" id="A0AAD4YK02"/>
<comment type="caution">
    <text evidence="1">The sequence shown here is derived from an EMBL/GenBank/DDBJ whole genome shotgun (WGS) entry which is preliminary data.</text>
</comment>
<proteinExistence type="predicted"/>
<dbReference type="Proteomes" id="UP001054821">
    <property type="component" value="Chromosome 8"/>
</dbReference>
<reference evidence="1 2" key="1">
    <citation type="journal article" date="2022" name="G3 (Bethesda)">
        <title>Whole-genome sequence and methylome profiling of the almond [Prunus dulcis (Mill.) D.A. Webb] cultivar 'Nonpareil'.</title>
        <authorList>
            <person name="D'Amico-Willman K.M."/>
            <person name="Ouma W.Z."/>
            <person name="Meulia T."/>
            <person name="Sideli G.M."/>
            <person name="Gradziel T.M."/>
            <person name="Fresnedo-Ramirez J."/>
        </authorList>
    </citation>
    <scope>NUCLEOTIDE SEQUENCE [LARGE SCALE GENOMIC DNA]</scope>
    <source>
        <strain evidence="1">Clone GOH B32 T37-40</strain>
    </source>
</reference>
<accession>A0AAD4YK02</accession>
<name>A0AAD4YK02_PRUDU</name>
<dbReference type="EMBL" id="JAJFAZ020000008">
    <property type="protein sequence ID" value="KAI5311845.1"/>
    <property type="molecule type" value="Genomic_DNA"/>
</dbReference>
<evidence type="ECO:0000313" key="2">
    <source>
        <dbReference type="Proteomes" id="UP001054821"/>
    </source>
</evidence>
<evidence type="ECO:0000313" key="1">
    <source>
        <dbReference type="EMBL" id="KAI5311845.1"/>
    </source>
</evidence>
<organism evidence="1 2">
    <name type="scientific">Prunus dulcis</name>
    <name type="common">Almond</name>
    <name type="synonym">Amygdalus dulcis</name>
    <dbReference type="NCBI Taxonomy" id="3755"/>
    <lineage>
        <taxon>Eukaryota</taxon>
        <taxon>Viridiplantae</taxon>
        <taxon>Streptophyta</taxon>
        <taxon>Embryophyta</taxon>
        <taxon>Tracheophyta</taxon>
        <taxon>Spermatophyta</taxon>
        <taxon>Magnoliopsida</taxon>
        <taxon>eudicotyledons</taxon>
        <taxon>Gunneridae</taxon>
        <taxon>Pentapetalae</taxon>
        <taxon>rosids</taxon>
        <taxon>fabids</taxon>
        <taxon>Rosales</taxon>
        <taxon>Rosaceae</taxon>
        <taxon>Amygdaloideae</taxon>
        <taxon>Amygdaleae</taxon>
        <taxon>Prunus</taxon>
    </lineage>
</organism>
<keyword evidence="2" id="KW-1185">Reference proteome</keyword>
<protein>
    <submittedName>
        <fullName evidence="1">Uncharacterized protein</fullName>
    </submittedName>
</protein>
<sequence>MPRCKNHRREDRVGAFDGRKNLTPWTESCIRPTVILSPSNPCNFRFMEELFSSMYEVMDLCFKIRFVLLLKNSSHDESNWSFRAC</sequence>